<dbReference type="GeneID" id="16024771"/>
<dbReference type="SUPFAM" id="SSF53448">
    <property type="entry name" value="Nucleotide-diphospho-sugar transferases"/>
    <property type="match status" value="1"/>
</dbReference>
<evidence type="ECO:0000313" key="2">
    <source>
        <dbReference type="EMBL" id="AGO60595.1"/>
    </source>
</evidence>
<dbReference type="KEGG" id="fac:FACI_IFERC01G0615"/>
<dbReference type="InterPro" id="IPR001173">
    <property type="entry name" value="Glyco_trans_2-like"/>
</dbReference>
<sequence>MNVTAIIPTINEEETIGSVIDGLLNSVEGIEIIVVDTNSTDRTKEIATGRGATVINESRSGYGMAYKTGLQHAKGDIIVCMDGDNTYPTDIVRPLLDIIRMDEVNFISCDRMTLRTQHNYTSLHYIGNSVLNFTMRLLFKINLNDSQSGMWIFYRDFYDKMKNLSNGMSFSEDIKIDAVRLGKLIEIPIKYGIRISKPKLNTWRDGFRNLFHLFVKRIQE</sequence>
<keyword evidence="3" id="KW-1185">Reference proteome</keyword>
<dbReference type="RefSeq" id="WP_009886644.1">
    <property type="nucleotide sequence ID" value="NC_021592.1"/>
</dbReference>
<accession>S0AR70</accession>
<organism evidence="2 3">
    <name type="scientific">Ferroplasma acidarmanus Fer1</name>
    <dbReference type="NCBI Taxonomy" id="333146"/>
    <lineage>
        <taxon>Archaea</taxon>
        <taxon>Methanobacteriati</taxon>
        <taxon>Thermoplasmatota</taxon>
        <taxon>Thermoplasmata</taxon>
        <taxon>Thermoplasmatales</taxon>
        <taxon>Ferroplasmaceae</taxon>
        <taxon>Ferroplasma</taxon>
    </lineage>
</organism>
<protein>
    <recommendedName>
        <fullName evidence="1">Glycosyltransferase 2-like domain-containing protein</fullName>
    </recommendedName>
</protein>
<dbReference type="InterPro" id="IPR029044">
    <property type="entry name" value="Nucleotide-diphossugar_trans"/>
</dbReference>
<dbReference type="PANTHER" id="PTHR48090:SF7">
    <property type="entry name" value="RFBJ PROTEIN"/>
    <property type="match status" value="1"/>
</dbReference>
<dbReference type="AlphaFoldDB" id="S0AR70"/>
<proteinExistence type="predicted"/>
<evidence type="ECO:0000313" key="3">
    <source>
        <dbReference type="Proteomes" id="UP000014660"/>
    </source>
</evidence>
<dbReference type="PANTHER" id="PTHR48090">
    <property type="entry name" value="UNDECAPRENYL-PHOSPHATE 4-DEOXY-4-FORMAMIDO-L-ARABINOSE TRANSFERASE-RELATED"/>
    <property type="match status" value="1"/>
</dbReference>
<dbReference type="HOGENOM" id="CLU_033536_7_3_2"/>
<dbReference type="CDD" id="cd04179">
    <property type="entry name" value="DPM_DPG-synthase_like"/>
    <property type="match status" value="1"/>
</dbReference>
<dbReference type="EMBL" id="CP004145">
    <property type="protein sequence ID" value="AGO60595.1"/>
    <property type="molecule type" value="Genomic_DNA"/>
</dbReference>
<dbReference type="Pfam" id="PF00535">
    <property type="entry name" value="Glycos_transf_2"/>
    <property type="match status" value="1"/>
</dbReference>
<feature type="domain" description="Glycosyltransferase 2-like" evidence="1">
    <location>
        <begin position="5"/>
        <end position="160"/>
    </location>
</feature>
<evidence type="ECO:0000259" key="1">
    <source>
        <dbReference type="Pfam" id="PF00535"/>
    </source>
</evidence>
<reference evidence="2 3" key="1">
    <citation type="journal article" date="2007" name="Proc. Natl. Acad. Sci. U.S.A.">
        <title>Genome dynamics in a natural archaeal population.</title>
        <authorList>
            <person name="Allen E.E."/>
            <person name="Tyson G.W."/>
            <person name="Whitaker R.J."/>
            <person name="Detter J.C."/>
            <person name="Richardson P.M."/>
            <person name="Banfield J.F."/>
        </authorList>
    </citation>
    <scope>NUCLEOTIDE SEQUENCE [LARGE SCALE GENOMIC DNA]</scope>
    <source>
        <strain evidence="3">fer1</strain>
    </source>
</reference>
<name>S0AR70_FERAC</name>
<dbReference type="InterPro" id="IPR050256">
    <property type="entry name" value="Glycosyltransferase_2"/>
</dbReference>
<dbReference type="Proteomes" id="UP000014660">
    <property type="component" value="Chromosome"/>
</dbReference>
<dbReference type="Gene3D" id="3.90.550.10">
    <property type="entry name" value="Spore Coat Polysaccharide Biosynthesis Protein SpsA, Chain A"/>
    <property type="match status" value="1"/>
</dbReference>
<gene>
    <name evidence="2" type="ORF">FACI_IFERC00001G0615</name>
</gene>